<evidence type="ECO:0000313" key="2">
    <source>
        <dbReference type="Proteomes" id="UP000305887"/>
    </source>
</evidence>
<dbReference type="InterPro" id="IPR058532">
    <property type="entry name" value="YjbR/MT2646/Rv2570-like"/>
</dbReference>
<dbReference type="EMBL" id="VDFU01000008">
    <property type="protein sequence ID" value="TNC50078.1"/>
    <property type="molecule type" value="Genomic_DNA"/>
</dbReference>
<organism evidence="1 2">
    <name type="scientific">Rubellimicrobium rubrum</name>
    <dbReference type="NCBI Taxonomy" id="2585369"/>
    <lineage>
        <taxon>Bacteria</taxon>
        <taxon>Pseudomonadati</taxon>
        <taxon>Pseudomonadota</taxon>
        <taxon>Alphaproteobacteria</taxon>
        <taxon>Rhodobacterales</taxon>
        <taxon>Roseobacteraceae</taxon>
        <taxon>Rubellimicrobium</taxon>
    </lineage>
</organism>
<dbReference type="OrthoDB" id="9804614at2"/>
<keyword evidence="2" id="KW-1185">Reference proteome</keyword>
<dbReference type="RefSeq" id="WP_139076401.1">
    <property type="nucleotide sequence ID" value="NZ_VDFU01000008.1"/>
</dbReference>
<evidence type="ECO:0000313" key="1">
    <source>
        <dbReference type="EMBL" id="TNC50078.1"/>
    </source>
</evidence>
<dbReference type="InterPro" id="IPR038056">
    <property type="entry name" value="YjbR-like_sf"/>
</dbReference>
<name>A0A5C4MWU2_9RHOB</name>
<dbReference type="SUPFAM" id="SSF142906">
    <property type="entry name" value="YjbR-like"/>
    <property type="match status" value="1"/>
</dbReference>
<accession>A0A5C4MWU2</accession>
<proteinExistence type="predicted"/>
<reference evidence="1 2" key="1">
    <citation type="submission" date="2019-06" db="EMBL/GenBank/DDBJ databases">
        <title>YIM 131921 draft genome.</title>
        <authorList>
            <person name="Jiang L."/>
        </authorList>
    </citation>
    <scope>NUCLEOTIDE SEQUENCE [LARGE SCALE GENOMIC DNA]</scope>
    <source>
        <strain evidence="1 2">YIM 131921</strain>
    </source>
</reference>
<comment type="caution">
    <text evidence="1">The sequence shown here is derived from an EMBL/GenBank/DDBJ whole genome shotgun (WGS) entry which is preliminary data.</text>
</comment>
<dbReference type="AlphaFoldDB" id="A0A5C4MWU2"/>
<gene>
    <name evidence="1" type="ORF">FHG66_08910</name>
</gene>
<dbReference type="GO" id="GO:0003677">
    <property type="term" value="F:DNA binding"/>
    <property type="evidence" value="ECO:0007669"/>
    <property type="project" value="UniProtKB-KW"/>
</dbReference>
<protein>
    <submittedName>
        <fullName evidence="1">MmcQ/YjbR family DNA-binding protein</fullName>
    </submittedName>
</protein>
<sequence length="115" mass="12433">MSRDLVNAICAGFPGAEVSDPWGGGHDAWKVGGKMFACIGAVMPGVSVKTDGVETAELLIDAGVARRAPYFHRSWVNLPDDCPEEELRHRLAASYRIVRWGLPKKVQAGLLPFDG</sequence>
<dbReference type="Pfam" id="PF04237">
    <property type="entry name" value="YjbR"/>
    <property type="match status" value="1"/>
</dbReference>
<dbReference type="Gene3D" id="3.90.1150.30">
    <property type="match status" value="1"/>
</dbReference>
<dbReference type="Proteomes" id="UP000305887">
    <property type="component" value="Unassembled WGS sequence"/>
</dbReference>
<keyword evidence="1" id="KW-0238">DNA-binding</keyword>